<evidence type="ECO:0000313" key="1">
    <source>
        <dbReference type="EMBL" id="KEK23875.1"/>
    </source>
</evidence>
<accession>A0A073KBD9</accession>
<dbReference type="STRING" id="574375.AZF08_20420"/>
<keyword evidence="2" id="KW-1185">Reference proteome</keyword>
<dbReference type="RefSeq" id="WP_033674968.1">
    <property type="nucleotide sequence ID" value="NZ_JOTM01000011.1"/>
</dbReference>
<dbReference type="AlphaFoldDB" id="A0A073KBD9"/>
<reference evidence="1 2" key="1">
    <citation type="submission" date="2014-06" db="EMBL/GenBank/DDBJ databases">
        <title>Draft genome sequence of Bacillus gaemokensis JCM 15801 (MCCC 1A00707).</title>
        <authorList>
            <person name="Lai Q."/>
            <person name="Liu Y."/>
            <person name="Shao Z."/>
        </authorList>
    </citation>
    <scope>NUCLEOTIDE SEQUENCE [LARGE SCALE GENOMIC DNA]</scope>
    <source>
        <strain evidence="1 2">JCM 15801</strain>
    </source>
</reference>
<dbReference type="Proteomes" id="UP000027778">
    <property type="component" value="Unassembled WGS sequence"/>
</dbReference>
<gene>
    <name evidence="1" type="ORF">BAGA_05385</name>
</gene>
<dbReference type="EMBL" id="JOTM01000011">
    <property type="protein sequence ID" value="KEK23875.1"/>
    <property type="molecule type" value="Genomic_DNA"/>
</dbReference>
<protein>
    <submittedName>
        <fullName evidence="1">Uncharacterized protein</fullName>
    </submittedName>
</protein>
<comment type="caution">
    <text evidence="1">The sequence shown here is derived from an EMBL/GenBank/DDBJ whole genome shotgun (WGS) entry which is preliminary data.</text>
</comment>
<organism evidence="1 2">
    <name type="scientific">Bacillus gaemokensis</name>
    <dbReference type="NCBI Taxonomy" id="574375"/>
    <lineage>
        <taxon>Bacteria</taxon>
        <taxon>Bacillati</taxon>
        <taxon>Bacillota</taxon>
        <taxon>Bacilli</taxon>
        <taxon>Bacillales</taxon>
        <taxon>Bacillaceae</taxon>
        <taxon>Bacillus</taxon>
        <taxon>Bacillus cereus group</taxon>
    </lineage>
</organism>
<proteinExistence type="predicted"/>
<sequence>MSQKITNHEDMQSLEKIEEVIISLELSTQKSLSLIALSVDRKEAFAESFNLIDETEQILSGIKDSLIRTIAKEKILDATESFQSKMHQV</sequence>
<evidence type="ECO:0000313" key="2">
    <source>
        <dbReference type="Proteomes" id="UP000027778"/>
    </source>
</evidence>
<name>A0A073KBD9_9BACI</name>